<dbReference type="InterPro" id="IPR008979">
    <property type="entry name" value="Galactose-bd-like_sf"/>
</dbReference>
<dbReference type="EMBL" id="LKCN02000002">
    <property type="protein sequence ID" value="RCI15598.1"/>
    <property type="molecule type" value="Genomic_DNA"/>
</dbReference>
<dbReference type="InterPro" id="IPR010400">
    <property type="entry name" value="PITH_dom"/>
</dbReference>
<sequence>MSSLPTEVTSTEQFNSIISSSKIVVAYFFEESFAPCRMLFPVFESLSRSLSRPKAVTFIKIDSTKYENLVKDYGVMEVPNFLLFRDAAVIDKAHAANPQGLQDLVKNLASQVDSLGENEASIASWRGAEIVRGSHDITDQVEVRGCELLNSHQVAGLVDVLFDPSKPSALGEEHTSTKDWVQSGADDQLLLFIPFQSSIKLHTLQITSLPPKDQTEVSRPEVIQLYINRPRNMDFSEADDTEPTQTITLNADEWNSNGTINVGLRYVKFQKTNTLVVYVQKGVDGAESVRLDRVKIIGDEGLKREMGTLQKFGDGGSC</sequence>
<dbReference type="AlphaFoldDB" id="A0A367LMF6"/>
<accession>A0A367LMF6</accession>
<evidence type="ECO:0000313" key="5">
    <source>
        <dbReference type="EMBL" id="RCI15598.1"/>
    </source>
</evidence>
<feature type="domain" description="PITH" evidence="4">
    <location>
        <begin position="126"/>
        <end position="316"/>
    </location>
</feature>
<reference evidence="5 6" key="1">
    <citation type="journal article" date="2015" name="BMC Genomics">
        <title>Insights from the genome of Ophiocordyceps polyrhachis-furcata to pathogenicity and host specificity in insect fungi.</title>
        <authorList>
            <person name="Wichadakul D."/>
            <person name="Kobmoo N."/>
            <person name="Ingsriswang S."/>
            <person name="Tangphatsornruang S."/>
            <person name="Chantasingh D."/>
            <person name="Luangsa-ard J.J."/>
            <person name="Eurwilaichitr L."/>
        </authorList>
    </citation>
    <scope>NUCLEOTIDE SEQUENCE [LARGE SCALE GENOMIC DNA]</scope>
    <source>
        <strain evidence="5 6">BCC 54312</strain>
    </source>
</reference>
<feature type="domain" description="Thioredoxin" evidence="3">
    <location>
        <begin position="1"/>
        <end position="110"/>
    </location>
</feature>
<keyword evidence="2" id="KW-1015">Disulfide bond</keyword>
<dbReference type="GO" id="GO:0005737">
    <property type="term" value="C:cytoplasm"/>
    <property type="evidence" value="ECO:0007669"/>
    <property type="project" value="UniProtKB-ARBA"/>
</dbReference>
<name>A0A367LMF6_9HYPO</name>
<organism evidence="5 6">
    <name type="scientific">Ophiocordyceps polyrhachis-furcata BCC 54312</name>
    <dbReference type="NCBI Taxonomy" id="1330021"/>
    <lineage>
        <taxon>Eukaryota</taxon>
        <taxon>Fungi</taxon>
        <taxon>Dikarya</taxon>
        <taxon>Ascomycota</taxon>
        <taxon>Pezizomycotina</taxon>
        <taxon>Sordariomycetes</taxon>
        <taxon>Hypocreomycetidae</taxon>
        <taxon>Hypocreales</taxon>
        <taxon>Ophiocordycipitaceae</taxon>
        <taxon>Ophiocordyceps</taxon>
    </lineage>
</organism>
<dbReference type="Pfam" id="PF00085">
    <property type="entry name" value="Thioredoxin"/>
    <property type="match status" value="1"/>
</dbReference>
<dbReference type="CDD" id="cd02947">
    <property type="entry name" value="TRX_family"/>
    <property type="match status" value="1"/>
</dbReference>
<dbReference type="SUPFAM" id="SSF49785">
    <property type="entry name" value="Galactose-binding domain-like"/>
    <property type="match status" value="1"/>
</dbReference>
<comment type="caution">
    <text evidence="5">The sequence shown here is derived from an EMBL/GenBank/DDBJ whole genome shotgun (WGS) entry which is preliminary data.</text>
</comment>
<dbReference type="InterPro" id="IPR013766">
    <property type="entry name" value="Thioredoxin_domain"/>
</dbReference>
<dbReference type="PROSITE" id="PS51352">
    <property type="entry name" value="THIOREDOXIN_2"/>
    <property type="match status" value="1"/>
</dbReference>
<dbReference type="Gene3D" id="3.40.30.10">
    <property type="entry name" value="Glutaredoxin"/>
    <property type="match status" value="1"/>
</dbReference>
<dbReference type="OrthoDB" id="2121326at2759"/>
<keyword evidence="6" id="KW-1185">Reference proteome</keyword>
<evidence type="ECO:0000259" key="3">
    <source>
        <dbReference type="PROSITE" id="PS51352"/>
    </source>
</evidence>
<evidence type="ECO:0000313" key="6">
    <source>
        <dbReference type="Proteomes" id="UP000253664"/>
    </source>
</evidence>
<proteinExistence type="inferred from homology"/>
<evidence type="ECO:0000256" key="1">
    <source>
        <dbReference type="ARBA" id="ARBA00008987"/>
    </source>
</evidence>
<comment type="similarity">
    <text evidence="1">Belongs to the thioredoxin family.</text>
</comment>
<dbReference type="InterPro" id="IPR037047">
    <property type="entry name" value="PITH_dom_sf"/>
</dbReference>
<protein>
    <recommendedName>
        <fullName evidence="7">PITH domain-containing protein</fullName>
    </recommendedName>
</protein>
<dbReference type="PANTHER" id="PTHR46115">
    <property type="entry name" value="THIOREDOXIN-LIKE PROTEIN 1"/>
    <property type="match status" value="1"/>
</dbReference>
<evidence type="ECO:0000259" key="4">
    <source>
        <dbReference type="PROSITE" id="PS51532"/>
    </source>
</evidence>
<dbReference type="Proteomes" id="UP000253664">
    <property type="component" value="Unassembled WGS sequence"/>
</dbReference>
<evidence type="ECO:0008006" key="7">
    <source>
        <dbReference type="Google" id="ProtNLM"/>
    </source>
</evidence>
<dbReference type="Pfam" id="PF06201">
    <property type="entry name" value="PITH"/>
    <property type="match status" value="1"/>
</dbReference>
<dbReference type="SUPFAM" id="SSF52833">
    <property type="entry name" value="Thioredoxin-like"/>
    <property type="match status" value="1"/>
</dbReference>
<dbReference type="Gene3D" id="2.60.120.470">
    <property type="entry name" value="PITH domain"/>
    <property type="match status" value="1"/>
</dbReference>
<gene>
    <name evidence="5" type="ORF">L249_3413</name>
</gene>
<evidence type="ECO:0000256" key="2">
    <source>
        <dbReference type="ARBA" id="ARBA00023157"/>
    </source>
</evidence>
<dbReference type="InterPro" id="IPR036249">
    <property type="entry name" value="Thioredoxin-like_sf"/>
</dbReference>
<dbReference type="PROSITE" id="PS51532">
    <property type="entry name" value="PITH"/>
    <property type="match status" value="1"/>
</dbReference>
<dbReference type="STRING" id="1330021.A0A367LMF6"/>